<dbReference type="AlphaFoldDB" id="A0A0G1N089"/>
<evidence type="ECO:0000256" key="8">
    <source>
        <dbReference type="ARBA" id="ARBA00049244"/>
    </source>
</evidence>
<name>A0A0G1N089_9BACT</name>
<reference evidence="11 12" key="1">
    <citation type="journal article" date="2015" name="Nature">
        <title>rRNA introns, odd ribosomes, and small enigmatic genomes across a large radiation of phyla.</title>
        <authorList>
            <person name="Brown C.T."/>
            <person name="Hug L.A."/>
            <person name="Thomas B.C."/>
            <person name="Sharon I."/>
            <person name="Castelle C.J."/>
            <person name="Singh A."/>
            <person name="Wilkins M.J."/>
            <person name="Williams K.H."/>
            <person name="Banfield J.F."/>
        </authorList>
    </citation>
    <scope>NUCLEOTIDE SEQUENCE [LARGE SCALE GENOMIC DNA]</scope>
</reference>
<dbReference type="InterPro" id="IPR005790">
    <property type="entry name" value="DNA_polIII_delta"/>
</dbReference>
<dbReference type="Gene3D" id="1.10.8.60">
    <property type="match status" value="1"/>
</dbReference>
<keyword evidence="4" id="KW-0548">Nucleotidyltransferase</keyword>
<dbReference type="GO" id="GO:0009360">
    <property type="term" value="C:DNA polymerase III complex"/>
    <property type="evidence" value="ECO:0007669"/>
    <property type="project" value="InterPro"/>
</dbReference>
<dbReference type="PANTHER" id="PTHR34388">
    <property type="entry name" value="DNA POLYMERASE III SUBUNIT DELTA"/>
    <property type="match status" value="1"/>
</dbReference>
<evidence type="ECO:0000256" key="3">
    <source>
        <dbReference type="ARBA" id="ARBA00022679"/>
    </source>
</evidence>
<dbReference type="EC" id="2.7.7.7" evidence="1"/>
<keyword evidence="5" id="KW-0235">DNA replication</keyword>
<comment type="caution">
    <text evidence="11">The sequence shown here is derived from an EMBL/GenBank/DDBJ whole genome shotgun (WGS) entry which is preliminary data.</text>
</comment>
<gene>
    <name evidence="11" type="ORF">UX20_C0007G0019</name>
</gene>
<feature type="domain" description="DNA polymerase III delta N-terminal" evidence="9">
    <location>
        <begin position="3"/>
        <end position="118"/>
    </location>
</feature>
<evidence type="ECO:0000259" key="10">
    <source>
        <dbReference type="Pfam" id="PF21694"/>
    </source>
</evidence>
<evidence type="ECO:0000256" key="1">
    <source>
        <dbReference type="ARBA" id="ARBA00012417"/>
    </source>
</evidence>
<dbReference type="GO" id="GO:0003677">
    <property type="term" value="F:DNA binding"/>
    <property type="evidence" value="ECO:0007669"/>
    <property type="project" value="InterPro"/>
</dbReference>
<sequence>MYFLFYGTDFYRSKRQLNKFIAEFKTRRDPQGYNTVILSGGSVSLDEILGQCVIAPFLGEKRLVVVNSISENKNEAVLDELYKRLKDVGIPEYVVLVFWEKQNFDKKAHLLFSLLTKEKYSQVFEPLENTRLAEWVCAQAENGGMRFDKSAAVLLIELLGSDLGVLDLETQKLIAWARGEKKKIITKEDIHTLIPSALDDEVFHFIDALFQGNTKQALRLLYDQRASGSSEQDVFGALLWQIRTLLELKDFVVRNPYASSADCARQLGIHPFVIKKTGILLSRVSMQFLSSVHEYFLRVDKDIKTGVRAASFAFDQLVFDITRMIQRK</sequence>
<dbReference type="NCBIfam" id="TIGR01128">
    <property type="entry name" value="holA"/>
    <property type="match status" value="1"/>
</dbReference>
<dbReference type="GO" id="GO:0006261">
    <property type="term" value="P:DNA-templated DNA replication"/>
    <property type="evidence" value="ECO:0007669"/>
    <property type="project" value="TreeGrafter"/>
</dbReference>
<dbReference type="GO" id="GO:0003887">
    <property type="term" value="F:DNA-directed DNA polymerase activity"/>
    <property type="evidence" value="ECO:0007669"/>
    <property type="project" value="UniProtKB-KW"/>
</dbReference>
<dbReference type="InterPro" id="IPR027417">
    <property type="entry name" value="P-loop_NTPase"/>
</dbReference>
<comment type="catalytic activity">
    <reaction evidence="8">
        <text>DNA(n) + a 2'-deoxyribonucleoside 5'-triphosphate = DNA(n+1) + diphosphate</text>
        <dbReference type="Rhea" id="RHEA:22508"/>
        <dbReference type="Rhea" id="RHEA-COMP:17339"/>
        <dbReference type="Rhea" id="RHEA-COMP:17340"/>
        <dbReference type="ChEBI" id="CHEBI:33019"/>
        <dbReference type="ChEBI" id="CHEBI:61560"/>
        <dbReference type="ChEBI" id="CHEBI:173112"/>
        <dbReference type="EC" id="2.7.7.7"/>
    </reaction>
</comment>
<keyword evidence="6" id="KW-0239">DNA-directed DNA polymerase</keyword>
<dbReference type="Gene3D" id="3.40.50.300">
    <property type="entry name" value="P-loop containing nucleotide triphosphate hydrolases"/>
    <property type="match status" value="1"/>
</dbReference>
<evidence type="ECO:0000313" key="12">
    <source>
        <dbReference type="Proteomes" id="UP000034911"/>
    </source>
</evidence>
<evidence type="ECO:0000256" key="4">
    <source>
        <dbReference type="ARBA" id="ARBA00022695"/>
    </source>
</evidence>
<organism evidence="11 12">
    <name type="scientific">Candidatus Magasanikbacteria bacterium GW2011_GWC2_45_8</name>
    <dbReference type="NCBI Taxonomy" id="1619050"/>
    <lineage>
        <taxon>Bacteria</taxon>
        <taxon>Candidatus Magasanikiibacteriota</taxon>
    </lineage>
</organism>
<dbReference type="STRING" id="1619050.UX20_C0007G0019"/>
<evidence type="ECO:0000256" key="7">
    <source>
        <dbReference type="ARBA" id="ARBA00034754"/>
    </source>
</evidence>
<dbReference type="PANTHER" id="PTHR34388:SF1">
    <property type="entry name" value="DNA POLYMERASE III SUBUNIT DELTA"/>
    <property type="match status" value="1"/>
</dbReference>
<keyword evidence="3" id="KW-0808">Transferase</keyword>
<proteinExistence type="inferred from homology"/>
<dbReference type="SUPFAM" id="SSF48019">
    <property type="entry name" value="post-AAA+ oligomerization domain-like"/>
    <property type="match status" value="1"/>
</dbReference>
<protein>
    <recommendedName>
        <fullName evidence="2">DNA polymerase III subunit delta</fullName>
        <ecNumber evidence="1">2.7.7.7</ecNumber>
    </recommendedName>
</protein>
<dbReference type="Proteomes" id="UP000034911">
    <property type="component" value="Unassembled WGS sequence"/>
</dbReference>
<evidence type="ECO:0000259" key="9">
    <source>
        <dbReference type="Pfam" id="PF06144"/>
    </source>
</evidence>
<feature type="domain" description="DNA polymerase III delta subunit-like C-terminal" evidence="10">
    <location>
        <begin position="200"/>
        <end position="319"/>
    </location>
</feature>
<evidence type="ECO:0000313" key="11">
    <source>
        <dbReference type="EMBL" id="KKU14041.1"/>
    </source>
</evidence>
<evidence type="ECO:0000256" key="5">
    <source>
        <dbReference type="ARBA" id="ARBA00022705"/>
    </source>
</evidence>
<dbReference type="InterPro" id="IPR048466">
    <property type="entry name" value="DNA_pol3_delta-like_C"/>
</dbReference>
<dbReference type="Pfam" id="PF06144">
    <property type="entry name" value="DNA_pol3_delta"/>
    <property type="match status" value="1"/>
</dbReference>
<evidence type="ECO:0000256" key="2">
    <source>
        <dbReference type="ARBA" id="ARBA00017703"/>
    </source>
</evidence>
<dbReference type="Gene3D" id="1.20.272.10">
    <property type="match status" value="1"/>
</dbReference>
<dbReference type="InterPro" id="IPR008921">
    <property type="entry name" value="DNA_pol3_clamp-load_cplx_C"/>
</dbReference>
<dbReference type="Pfam" id="PF21694">
    <property type="entry name" value="DNA_pol3_delta_C"/>
    <property type="match status" value="1"/>
</dbReference>
<accession>A0A0G1N089</accession>
<dbReference type="EMBL" id="LCLH01000007">
    <property type="protein sequence ID" value="KKU14041.1"/>
    <property type="molecule type" value="Genomic_DNA"/>
</dbReference>
<dbReference type="InterPro" id="IPR010372">
    <property type="entry name" value="DNA_pol3_delta_N"/>
</dbReference>
<evidence type="ECO:0000256" key="6">
    <source>
        <dbReference type="ARBA" id="ARBA00022932"/>
    </source>
</evidence>
<comment type="similarity">
    <text evidence="7">Belongs to the DNA polymerase HolA subunit family.</text>
</comment>
<dbReference type="SUPFAM" id="SSF52540">
    <property type="entry name" value="P-loop containing nucleoside triphosphate hydrolases"/>
    <property type="match status" value="1"/>
</dbReference>